<comment type="subcellular location">
    <subcellularLocation>
        <location evidence="1">Cell membrane</location>
        <topology evidence="1">Multi-pass membrane protein</topology>
    </subcellularLocation>
</comment>
<sequence length="414" mass="41424">MKESVVEAPPVAPPHVSARPLDAPAAAWAWLAAWPIASVFMLANVAAPLYVVWQAEFGFSKGTLTAIFCWYMVGMAVSLLVSGRVSDRLGRKAVLLPALGLGLVAAVLFATAEGVPALSIGRVLAGAANGALVSAGAAAVTDLAGPGRKRLAALLGSVGVAVGTGFGPLWGGVVSETLPAPTSTVFWIQIALLLTAIGVVARMPLARPADSGSGGWIRVPRVPAESRRRLLAAVAVAGPALATTSFMLSLAPSLLSEQLGTDNRVVAGAVAAVAFTASILSQVALKRLTVARLMVTAAAGTIACAAGLLAAVATAAPAVLLVAAAFAGAAQGLGFLGGLSMLNQAVPATALAEANAAFNISIYALAGGLSLGLGYLSDAIGLGTAIDDFAYALIALTLIGLVLTAREAKAERRR</sequence>
<dbReference type="Proteomes" id="UP001501584">
    <property type="component" value="Unassembled WGS sequence"/>
</dbReference>
<keyword evidence="2" id="KW-0813">Transport</keyword>
<keyword evidence="5 7" id="KW-1133">Transmembrane helix</keyword>
<feature type="transmembrane region" description="Helical" evidence="7">
    <location>
        <begin position="93"/>
        <end position="112"/>
    </location>
</feature>
<evidence type="ECO:0000256" key="6">
    <source>
        <dbReference type="ARBA" id="ARBA00023136"/>
    </source>
</evidence>
<feature type="transmembrane region" description="Helical" evidence="7">
    <location>
        <begin position="185"/>
        <end position="205"/>
    </location>
</feature>
<organism evidence="9 10">
    <name type="scientific">Glycomyces rutgersensis</name>
    <dbReference type="NCBI Taxonomy" id="58115"/>
    <lineage>
        <taxon>Bacteria</taxon>
        <taxon>Bacillati</taxon>
        <taxon>Actinomycetota</taxon>
        <taxon>Actinomycetes</taxon>
        <taxon>Glycomycetales</taxon>
        <taxon>Glycomycetaceae</taxon>
        <taxon>Glycomyces</taxon>
    </lineage>
</organism>
<dbReference type="EMBL" id="BAAASX010000010">
    <property type="protein sequence ID" value="GAA2348664.1"/>
    <property type="molecule type" value="Genomic_DNA"/>
</dbReference>
<evidence type="ECO:0000256" key="4">
    <source>
        <dbReference type="ARBA" id="ARBA00022692"/>
    </source>
</evidence>
<keyword evidence="3" id="KW-1003">Cell membrane</keyword>
<reference evidence="9 10" key="1">
    <citation type="journal article" date="2019" name="Int. J. Syst. Evol. Microbiol.">
        <title>The Global Catalogue of Microorganisms (GCM) 10K type strain sequencing project: providing services to taxonomists for standard genome sequencing and annotation.</title>
        <authorList>
            <consortium name="The Broad Institute Genomics Platform"/>
            <consortium name="The Broad Institute Genome Sequencing Center for Infectious Disease"/>
            <person name="Wu L."/>
            <person name="Ma J."/>
        </authorList>
    </citation>
    <scope>NUCLEOTIDE SEQUENCE [LARGE SCALE GENOMIC DNA]</scope>
    <source>
        <strain evidence="9 10">JCM 6238</strain>
    </source>
</reference>
<dbReference type="InterPro" id="IPR050171">
    <property type="entry name" value="MFS_Transporters"/>
</dbReference>
<feature type="domain" description="Major facilitator superfamily (MFS) profile" evidence="8">
    <location>
        <begin position="1"/>
        <end position="414"/>
    </location>
</feature>
<feature type="transmembrane region" description="Helical" evidence="7">
    <location>
        <begin position="354"/>
        <end position="377"/>
    </location>
</feature>
<dbReference type="InterPro" id="IPR005829">
    <property type="entry name" value="Sugar_transporter_CS"/>
</dbReference>
<feature type="transmembrane region" description="Helical" evidence="7">
    <location>
        <begin position="263"/>
        <end position="281"/>
    </location>
</feature>
<feature type="transmembrane region" description="Helical" evidence="7">
    <location>
        <begin position="63"/>
        <end position="81"/>
    </location>
</feature>
<dbReference type="InterPro" id="IPR036259">
    <property type="entry name" value="MFS_trans_sf"/>
</dbReference>
<proteinExistence type="predicted"/>
<accession>A0ABN3GCZ5</accession>
<dbReference type="PROSITE" id="PS00216">
    <property type="entry name" value="SUGAR_TRANSPORT_1"/>
    <property type="match status" value="1"/>
</dbReference>
<feature type="transmembrane region" description="Helical" evidence="7">
    <location>
        <begin position="151"/>
        <end position="173"/>
    </location>
</feature>
<keyword evidence="4 7" id="KW-0812">Transmembrane</keyword>
<dbReference type="InterPro" id="IPR011701">
    <property type="entry name" value="MFS"/>
</dbReference>
<dbReference type="Gene3D" id="1.20.1250.20">
    <property type="entry name" value="MFS general substrate transporter like domains"/>
    <property type="match status" value="1"/>
</dbReference>
<feature type="transmembrane region" description="Helical" evidence="7">
    <location>
        <begin position="389"/>
        <end position="405"/>
    </location>
</feature>
<evidence type="ECO:0000256" key="1">
    <source>
        <dbReference type="ARBA" id="ARBA00004651"/>
    </source>
</evidence>
<feature type="transmembrane region" description="Helical" evidence="7">
    <location>
        <begin position="124"/>
        <end position="144"/>
    </location>
</feature>
<dbReference type="InterPro" id="IPR020846">
    <property type="entry name" value="MFS_dom"/>
</dbReference>
<dbReference type="PROSITE" id="PS50850">
    <property type="entry name" value="MFS"/>
    <property type="match status" value="1"/>
</dbReference>
<evidence type="ECO:0000259" key="8">
    <source>
        <dbReference type="PROSITE" id="PS50850"/>
    </source>
</evidence>
<protein>
    <submittedName>
        <fullName evidence="9">MFS transporter</fullName>
    </submittedName>
</protein>
<feature type="transmembrane region" description="Helical" evidence="7">
    <location>
        <begin position="319"/>
        <end position="342"/>
    </location>
</feature>
<dbReference type="Pfam" id="PF07690">
    <property type="entry name" value="MFS_1"/>
    <property type="match status" value="1"/>
</dbReference>
<keyword evidence="10" id="KW-1185">Reference proteome</keyword>
<gene>
    <name evidence="9" type="ORF">GCM10010403_48270</name>
</gene>
<name>A0ABN3GCZ5_9ACTN</name>
<keyword evidence="6 7" id="KW-0472">Membrane</keyword>
<feature type="transmembrane region" description="Helical" evidence="7">
    <location>
        <begin position="27"/>
        <end position="51"/>
    </location>
</feature>
<feature type="transmembrane region" description="Helical" evidence="7">
    <location>
        <begin position="230"/>
        <end position="251"/>
    </location>
</feature>
<dbReference type="PANTHER" id="PTHR23517">
    <property type="entry name" value="RESISTANCE PROTEIN MDTM, PUTATIVE-RELATED-RELATED"/>
    <property type="match status" value="1"/>
</dbReference>
<comment type="caution">
    <text evidence="9">The sequence shown here is derived from an EMBL/GenBank/DDBJ whole genome shotgun (WGS) entry which is preliminary data.</text>
</comment>
<feature type="transmembrane region" description="Helical" evidence="7">
    <location>
        <begin position="293"/>
        <end position="313"/>
    </location>
</feature>
<dbReference type="SUPFAM" id="SSF103473">
    <property type="entry name" value="MFS general substrate transporter"/>
    <property type="match status" value="1"/>
</dbReference>
<evidence type="ECO:0000256" key="2">
    <source>
        <dbReference type="ARBA" id="ARBA00022448"/>
    </source>
</evidence>
<dbReference type="PANTHER" id="PTHR23517:SF13">
    <property type="entry name" value="MAJOR FACILITATOR SUPERFAMILY MFS_1"/>
    <property type="match status" value="1"/>
</dbReference>
<evidence type="ECO:0000256" key="3">
    <source>
        <dbReference type="ARBA" id="ARBA00022475"/>
    </source>
</evidence>
<evidence type="ECO:0000313" key="9">
    <source>
        <dbReference type="EMBL" id="GAA2348664.1"/>
    </source>
</evidence>
<evidence type="ECO:0000256" key="7">
    <source>
        <dbReference type="SAM" id="Phobius"/>
    </source>
</evidence>
<evidence type="ECO:0000256" key="5">
    <source>
        <dbReference type="ARBA" id="ARBA00022989"/>
    </source>
</evidence>
<evidence type="ECO:0000313" key="10">
    <source>
        <dbReference type="Proteomes" id="UP001501584"/>
    </source>
</evidence>